<dbReference type="SUPFAM" id="SSF52096">
    <property type="entry name" value="ClpP/crotonase"/>
    <property type="match status" value="2"/>
</dbReference>
<dbReference type="InParanoid" id="A0A0V0QP81"/>
<protein>
    <recommendedName>
        <fullName evidence="3">methylcrotonoyl-CoA carboxylase</fullName>
        <ecNumber evidence="3">6.4.1.4</ecNumber>
    </recommendedName>
    <alternativeName>
        <fullName evidence="5">3-methylcrotonyl-CoA carboxylase 2</fullName>
    </alternativeName>
    <alternativeName>
        <fullName evidence="4">3-methylcrotonyl-CoA:carbon dioxide ligase subunit beta</fullName>
    </alternativeName>
</protein>
<comment type="pathway">
    <text evidence="2">Amino-acid degradation; L-leucine degradation; (S)-3-hydroxy-3-methylglutaryl-CoA from 3-isovaleryl-CoA: step 2/3.</text>
</comment>
<accession>A0A0V0QP81</accession>
<evidence type="ECO:0000313" key="9">
    <source>
        <dbReference type="EMBL" id="KRX03980.1"/>
    </source>
</evidence>
<dbReference type="Pfam" id="PF01039">
    <property type="entry name" value="Carboxyl_trans"/>
    <property type="match status" value="1"/>
</dbReference>
<dbReference type="AlphaFoldDB" id="A0A0V0QP81"/>
<feature type="domain" description="CoA carboxyltransferase N-terminal" evidence="7">
    <location>
        <begin position="1"/>
        <end position="106"/>
    </location>
</feature>
<comment type="similarity">
    <text evidence="1">Belongs to the AccD/PCCB family.</text>
</comment>
<evidence type="ECO:0000259" key="8">
    <source>
        <dbReference type="PROSITE" id="PS50989"/>
    </source>
</evidence>
<proteinExistence type="inferred from homology"/>
<dbReference type="InterPro" id="IPR045190">
    <property type="entry name" value="MCCB/AccD1-like"/>
</dbReference>
<evidence type="ECO:0000256" key="2">
    <source>
        <dbReference type="ARBA" id="ARBA00025711"/>
    </source>
</evidence>
<dbReference type="InterPro" id="IPR011763">
    <property type="entry name" value="COA_CT_C"/>
</dbReference>
<dbReference type="PROSITE" id="PS50989">
    <property type="entry name" value="COA_CT_CTER"/>
    <property type="match status" value="1"/>
</dbReference>
<evidence type="ECO:0000259" key="7">
    <source>
        <dbReference type="PROSITE" id="PS50980"/>
    </source>
</evidence>
<dbReference type="GO" id="GO:1905202">
    <property type="term" value="C:methylcrotonoyl-CoA carboxylase complex"/>
    <property type="evidence" value="ECO:0007669"/>
    <property type="project" value="TreeGrafter"/>
</dbReference>
<dbReference type="OrthoDB" id="439921at2759"/>
<dbReference type="FunFam" id="3.90.226.10:FF:000004">
    <property type="entry name" value="Methylcrotonoyl-CoA carboxylase beta chain"/>
    <property type="match status" value="1"/>
</dbReference>
<sequence>MQKDKIPQIAMVNGKCAGGGAYVAAMCDQIVMVKQNAAIFLGGPSLVKAATGEIVSEEELGGAETHTSISGVADYFANDELEGLQKIRMIIKESFQNQQTQNYHWQKFDNIEEPLFNPQEINYLLNDDLKNYQIDVRQIIARFVDGSKFLEYKKQYGPTLVTGFAQLYGQNVGIIGNNGILFSESSLKATNFIELCSQRKIPLLFLQNLPGFMVGKYYEHQGIAKHGAKLVNAIASTQVPKITLLFGGSYGAGNFGMCGRGLNPKFFYQLPNSRISVMGGQQAADVLAERKQHSLKKQNKQILSQQDIQNYKKEVIDMYEKQSQIYYSSANLWDDGVILPEQIRQQLGLSLLITLKEKIPEFNGFGTFRM</sequence>
<gene>
    <name evidence="9" type="ORF">PPERSA_12427</name>
</gene>
<comment type="caution">
    <text evidence="9">The sequence shown here is derived from an EMBL/GenBank/DDBJ whole genome shotgun (WGS) entry which is preliminary data.</text>
</comment>
<dbReference type="PROSITE" id="PS50980">
    <property type="entry name" value="COA_CT_NTER"/>
    <property type="match status" value="1"/>
</dbReference>
<organism evidence="9 10">
    <name type="scientific">Pseudocohnilembus persalinus</name>
    <name type="common">Ciliate</name>
    <dbReference type="NCBI Taxonomy" id="266149"/>
    <lineage>
        <taxon>Eukaryota</taxon>
        <taxon>Sar</taxon>
        <taxon>Alveolata</taxon>
        <taxon>Ciliophora</taxon>
        <taxon>Intramacronucleata</taxon>
        <taxon>Oligohymenophorea</taxon>
        <taxon>Scuticociliatia</taxon>
        <taxon>Philasterida</taxon>
        <taxon>Pseudocohnilembidae</taxon>
        <taxon>Pseudocohnilembus</taxon>
    </lineage>
</organism>
<dbReference type="Gene3D" id="3.90.226.10">
    <property type="entry name" value="2-enoyl-CoA Hydratase, Chain A, domain 1"/>
    <property type="match status" value="2"/>
</dbReference>
<dbReference type="GO" id="GO:0006552">
    <property type="term" value="P:L-leucine catabolic process"/>
    <property type="evidence" value="ECO:0007669"/>
    <property type="project" value="UniProtKB-UniPathway"/>
</dbReference>
<dbReference type="Proteomes" id="UP000054937">
    <property type="component" value="Unassembled WGS sequence"/>
</dbReference>
<name>A0A0V0QP81_PSEPJ</name>
<keyword evidence="10" id="KW-1185">Reference proteome</keyword>
<dbReference type="UniPathway" id="UPA00363">
    <property type="reaction ID" value="UER00861"/>
</dbReference>
<dbReference type="InterPro" id="IPR011762">
    <property type="entry name" value="COA_CT_N"/>
</dbReference>
<dbReference type="OMA" id="QDRVFPD"/>
<dbReference type="GO" id="GO:0004485">
    <property type="term" value="F:methylcrotonoyl-CoA carboxylase activity"/>
    <property type="evidence" value="ECO:0007669"/>
    <property type="project" value="UniProtKB-EC"/>
</dbReference>
<dbReference type="GO" id="GO:0005739">
    <property type="term" value="C:mitochondrion"/>
    <property type="evidence" value="ECO:0007669"/>
    <property type="project" value="TreeGrafter"/>
</dbReference>
<evidence type="ECO:0000313" key="10">
    <source>
        <dbReference type="Proteomes" id="UP000054937"/>
    </source>
</evidence>
<dbReference type="EMBL" id="LDAU01000122">
    <property type="protein sequence ID" value="KRX03980.1"/>
    <property type="molecule type" value="Genomic_DNA"/>
</dbReference>
<dbReference type="PANTHER" id="PTHR22855">
    <property type="entry name" value="ACETYL, PROPIONYL, PYRUVATE, AND GLUTACONYL CARBOXYLASE-RELATED"/>
    <property type="match status" value="1"/>
</dbReference>
<evidence type="ECO:0000256" key="5">
    <source>
        <dbReference type="ARBA" id="ARBA00031404"/>
    </source>
</evidence>
<evidence type="ECO:0000256" key="3">
    <source>
        <dbReference type="ARBA" id="ARBA00026116"/>
    </source>
</evidence>
<dbReference type="InterPro" id="IPR029045">
    <property type="entry name" value="ClpP/crotonase-like_dom_sf"/>
</dbReference>
<dbReference type="PANTHER" id="PTHR22855:SF13">
    <property type="entry name" value="METHYLCROTONOYL-COA CARBOXYLASE BETA CHAIN, MITOCHONDRIAL"/>
    <property type="match status" value="1"/>
</dbReference>
<evidence type="ECO:0000256" key="6">
    <source>
        <dbReference type="ARBA" id="ARBA00052347"/>
    </source>
</evidence>
<evidence type="ECO:0000256" key="1">
    <source>
        <dbReference type="ARBA" id="ARBA00006102"/>
    </source>
</evidence>
<dbReference type="InterPro" id="IPR034733">
    <property type="entry name" value="AcCoA_carboxyl_beta"/>
</dbReference>
<feature type="domain" description="CoA carboxyltransferase C-terminal" evidence="8">
    <location>
        <begin position="125"/>
        <end position="361"/>
    </location>
</feature>
<evidence type="ECO:0000256" key="4">
    <source>
        <dbReference type="ARBA" id="ARBA00031237"/>
    </source>
</evidence>
<comment type="catalytic activity">
    <reaction evidence="6">
        <text>3-methylbut-2-enoyl-CoA + hydrogencarbonate + ATP = 3-methyl-(2E)-glutaconyl-CoA + ADP + phosphate + H(+)</text>
        <dbReference type="Rhea" id="RHEA:13589"/>
        <dbReference type="ChEBI" id="CHEBI:15378"/>
        <dbReference type="ChEBI" id="CHEBI:17544"/>
        <dbReference type="ChEBI" id="CHEBI:30616"/>
        <dbReference type="ChEBI" id="CHEBI:43474"/>
        <dbReference type="ChEBI" id="CHEBI:57344"/>
        <dbReference type="ChEBI" id="CHEBI:57346"/>
        <dbReference type="ChEBI" id="CHEBI:456216"/>
        <dbReference type="EC" id="6.4.1.4"/>
    </reaction>
</comment>
<reference evidence="9 10" key="1">
    <citation type="journal article" date="2015" name="Sci. Rep.">
        <title>Genome of the facultative scuticociliatosis pathogen Pseudocohnilembus persalinus provides insight into its virulence through horizontal gene transfer.</title>
        <authorList>
            <person name="Xiong J."/>
            <person name="Wang G."/>
            <person name="Cheng J."/>
            <person name="Tian M."/>
            <person name="Pan X."/>
            <person name="Warren A."/>
            <person name="Jiang C."/>
            <person name="Yuan D."/>
            <person name="Miao W."/>
        </authorList>
    </citation>
    <scope>NUCLEOTIDE SEQUENCE [LARGE SCALE GENOMIC DNA]</scope>
    <source>
        <strain evidence="9">36N120E</strain>
    </source>
</reference>
<dbReference type="EC" id="6.4.1.4" evidence="3"/>